<dbReference type="AlphaFoldDB" id="A0A6A4SLF8"/>
<evidence type="ECO:0000313" key="2">
    <source>
        <dbReference type="Proteomes" id="UP000438429"/>
    </source>
</evidence>
<name>A0A6A4SLF8_SCOMX</name>
<accession>A0A6A4SLF8</accession>
<dbReference type="Proteomes" id="UP000438429">
    <property type="component" value="Unassembled WGS sequence"/>
</dbReference>
<evidence type="ECO:0000313" key="1">
    <source>
        <dbReference type="EMBL" id="KAF0036046.1"/>
    </source>
</evidence>
<organism evidence="1 2">
    <name type="scientific">Scophthalmus maximus</name>
    <name type="common">Turbot</name>
    <name type="synonym">Psetta maxima</name>
    <dbReference type="NCBI Taxonomy" id="52904"/>
    <lineage>
        <taxon>Eukaryota</taxon>
        <taxon>Metazoa</taxon>
        <taxon>Chordata</taxon>
        <taxon>Craniata</taxon>
        <taxon>Vertebrata</taxon>
        <taxon>Euteleostomi</taxon>
        <taxon>Actinopterygii</taxon>
        <taxon>Neopterygii</taxon>
        <taxon>Teleostei</taxon>
        <taxon>Neoteleostei</taxon>
        <taxon>Acanthomorphata</taxon>
        <taxon>Carangaria</taxon>
        <taxon>Pleuronectiformes</taxon>
        <taxon>Pleuronectoidei</taxon>
        <taxon>Scophthalmidae</taxon>
        <taxon>Scophthalmus</taxon>
    </lineage>
</organism>
<gene>
    <name evidence="1" type="ORF">F2P81_011358</name>
</gene>
<reference evidence="1 2" key="1">
    <citation type="submission" date="2019-06" db="EMBL/GenBank/DDBJ databases">
        <title>Draft genomes of female and male turbot (Scophthalmus maximus).</title>
        <authorList>
            <person name="Xu H."/>
            <person name="Xu X.-W."/>
            <person name="Shao C."/>
            <person name="Chen S."/>
        </authorList>
    </citation>
    <scope>NUCLEOTIDE SEQUENCE [LARGE SCALE GENOMIC DNA]</scope>
    <source>
        <strain evidence="1">Ysfricsl-2016a</strain>
        <tissue evidence="1">Blood</tissue>
    </source>
</reference>
<comment type="caution">
    <text evidence="1">The sequence shown here is derived from an EMBL/GenBank/DDBJ whole genome shotgun (WGS) entry which is preliminary data.</text>
</comment>
<proteinExistence type="predicted"/>
<sequence length="93" mass="10055">MCVLTSLSHTSTVLYTNSVTQHNTVLITVNLATIKWNNALGMTLIVMFTSLNHVHVGWSRSGRCQFVLRSCGLLQLGGGVEPKASSLVSILLL</sequence>
<protein>
    <submittedName>
        <fullName evidence="1">Uncharacterized protein</fullName>
    </submittedName>
</protein>
<dbReference type="EMBL" id="VEVO01000010">
    <property type="protein sequence ID" value="KAF0036046.1"/>
    <property type="molecule type" value="Genomic_DNA"/>
</dbReference>